<dbReference type="InterPro" id="IPR001811">
    <property type="entry name" value="Chemokine_IL8-like_dom"/>
</dbReference>
<name>A0A8T2MJ83_9TELE</name>
<evidence type="ECO:0000313" key="5">
    <source>
        <dbReference type="Proteomes" id="UP000824540"/>
    </source>
</evidence>
<evidence type="ECO:0000313" key="4">
    <source>
        <dbReference type="EMBL" id="KAG9328264.1"/>
    </source>
</evidence>
<dbReference type="AlphaFoldDB" id="A0A8T2MJ83"/>
<dbReference type="GO" id="GO:0005615">
    <property type="term" value="C:extracellular space"/>
    <property type="evidence" value="ECO:0007669"/>
    <property type="project" value="UniProtKB-KW"/>
</dbReference>
<feature type="domain" description="Chemokine interleukin-8-like" evidence="3">
    <location>
        <begin position="48"/>
        <end position="73"/>
    </location>
</feature>
<dbReference type="OrthoDB" id="8934837at2759"/>
<dbReference type="InterPro" id="IPR036048">
    <property type="entry name" value="Interleukin_8-like_sf"/>
</dbReference>
<reference evidence="4" key="1">
    <citation type="thesis" date="2021" institute="BYU ScholarsArchive" country="Provo, UT, USA">
        <title>Applications of and Algorithms for Genome Assembly and Genomic Analyses with an Emphasis on Marine Teleosts.</title>
        <authorList>
            <person name="Pickett B.D."/>
        </authorList>
    </citation>
    <scope>NUCLEOTIDE SEQUENCE</scope>
    <source>
        <strain evidence="4">HI-2016</strain>
    </source>
</reference>
<evidence type="ECO:0000256" key="1">
    <source>
        <dbReference type="ARBA" id="ARBA00022514"/>
    </source>
</evidence>
<dbReference type="SUPFAM" id="SSF54117">
    <property type="entry name" value="Interleukin 8-like chemokines"/>
    <property type="match status" value="1"/>
</dbReference>
<evidence type="ECO:0000256" key="2">
    <source>
        <dbReference type="SAM" id="SignalP"/>
    </source>
</evidence>
<feature type="chain" id="PRO_5035719231" description="Chemokine interleukin-8-like domain-containing protein" evidence="2">
    <location>
        <begin position="24"/>
        <end position="109"/>
    </location>
</feature>
<evidence type="ECO:0000259" key="3">
    <source>
        <dbReference type="Pfam" id="PF00048"/>
    </source>
</evidence>
<keyword evidence="2" id="KW-0732">Signal</keyword>
<protein>
    <recommendedName>
        <fullName evidence="3">Chemokine interleukin-8-like domain-containing protein</fullName>
    </recommendedName>
</protein>
<comment type="caution">
    <text evidence="4">The sequence shown here is derived from an EMBL/GenBank/DDBJ whole genome shotgun (WGS) entry which is preliminary data.</text>
</comment>
<organism evidence="4 5">
    <name type="scientific">Albula glossodonta</name>
    <name type="common">roundjaw bonefish</name>
    <dbReference type="NCBI Taxonomy" id="121402"/>
    <lineage>
        <taxon>Eukaryota</taxon>
        <taxon>Metazoa</taxon>
        <taxon>Chordata</taxon>
        <taxon>Craniata</taxon>
        <taxon>Vertebrata</taxon>
        <taxon>Euteleostomi</taxon>
        <taxon>Actinopterygii</taxon>
        <taxon>Neopterygii</taxon>
        <taxon>Teleostei</taxon>
        <taxon>Albuliformes</taxon>
        <taxon>Albulidae</taxon>
        <taxon>Albula</taxon>
    </lineage>
</organism>
<dbReference type="EMBL" id="JAFBMS010002467">
    <property type="protein sequence ID" value="KAG9328264.1"/>
    <property type="molecule type" value="Genomic_DNA"/>
</dbReference>
<dbReference type="Gene3D" id="2.40.50.40">
    <property type="match status" value="1"/>
</dbReference>
<keyword evidence="1" id="KW-0202">Cytokine</keyword>
<feature type="signal peptide" evidence="2">
    <location>
        <begin position="1"/>
        <end position="23"/>
    </location>
</feature>
<dbReference type="GO" id="GO:0006955">
    <property type="term" value="P:immune response"/>
    <property type="evidence" value="ECO:0007669"/>
    <property type="project" value="InterPro"/>
</dbReference>
<proteinExistence type="predicted"/>
<dbReference type="Pfam" id="PF00048">
    <property type="entry name" value="IL8"/>
    <property type="match status" value="1"/>
</dbReference>
<accession>A0A8T2MJ83</accession>
<gene>
    <name evidence="4" type="ORF">JZ751_015480</name>
</gene>
<sequence length="109" mass="12066">MKIFRNVLLCVAVLQMCPPPCQCEGLLALTFTERALGSLLSVWETWVAVRFTTVKGTTICSDPNKRWVKKCKRNIGARKKAHMATAVKSPHLTTESAVTRSTTNKTCQG</sequence>
<dbReference type="Proteomes" id="UP000824540">
    <property type="component" value="Unassembled WGS sequence"/>
</dbReference>
<dbReference type="GO" id="GO:0008009">
    <property type="term" value="F:chemokine activity"/>
    <property type="evidence" value="ECO:0007669"/>
    <property type="project" value="InterPro"/>
</dbReference>
<keyword evidence="5" id="KW-1185">Reference proteome</keyword>